<evidence type="ECO:0000256" key="1">
    <source>
        <dbReference type="ARBA" id="ARBA00010641"/>
    </source>
</evidence>
<dbReference type="OrthoDB" id="2381154at2"/>
<proteinExistence type="inferred from homology"/>
<keyword evidence="6" id="KW-0804">Transcription</keyword>
<protein>
    <submittedName>
        <fullName evidence="9">RNA polymerase sigma-70 factor (ECF subfamily)</fullName>
    </submittedName>
</protein>
<keyword evidence="10" id="KW-1185">Reference proteome</keyword>
<reference evidence="9 10" key="1">
    <citation type="submission" date="2018-07" db="EMBL/GenBank/DDBJ databases">
        <title>Genomic Encyclopedia of Type Strains, Phase IV (KMG-IV): sequencing the most valuable type-strain genomes for metagenomic binning, comparative biology and taxonomic classification.</title>
        <authorList>
            <person name="Goeker M."/>
        </authorList>
    </citation>
    <scope>NUCLEOTIDE SEQUENCE [LARGE SCALE GENOMIC DNA]</scope>
    <source>
        <strain evidence="9 10">DSM 25281</strain>
    </source>
</reference>
<dbReference type="InterPro" id="IPR013324">
    <property type="entry name" value="RNA_pol_sigma_r3/r4-like"/>
</dbReference>
<dbReference type="Gene3D" id="1.10.1740.10">
    <property type="match status" value="1"/>
</dbReference>
<evidence type="ECO:0000256" key="5">
    <source>
        <dbReference type="ARBA" id="ARBA00023125"/>
    </source>
</evidence>
<comment type="caution">
    <text evidence="9">The sequence shown here is derived from an EMBL/GenBank/DDBJ whole genome shotgun (WGS) entry which is preliminary data.</text>
</comment>
<dbReference type="InterPro" id="IPR013325">
    <property type="entry name" value="RNA_pol_sigma_r2"/>
</dbReference>
<dbReference type="Gene3D" id="3.10.450.50">
    <property type="match status" value="1"/>
</dbReference>
<keyword evidence="5" id="KW-0238">DNA-binding</keyword>
<keyword evidence="4" id="KW-0731">Sigma factor</keyword>
<evidence type="ECO:0000256" key="4">
    <source>
        <dbReference type="ARBA" id="ARBA00023082"/>
    </source>
</evidence>
<evidence type="ECO:0000259" key="8">
    <source>
        <dbReference type="Pfam" id="PF08281"/>
    </source>
</evidence>
<dbReference type="SUPFAM" id="SSF88946">
    <property type="entry name" value="Sigma2 domain of RNA polymerase sigma factors"/>
    <property type="match status" value="1"/>
</dbReference>
<dbReference type="SUPFAM" id="SSF88659">
    <property type="entry name" value="Sigma3 and sigma4 domains of RNA polymerase sigma factors"/>
    <property type="match status" value="1"/>
</dbReference>
<feature type="domain" description="RNA polymerase sigma factor 70 region 4 type 2" evidence="8">
    <location>
        <begin position="123"/>
        <end position="168"/>
    </location>
</feature>
<dbReference type="GO" id="GO:0003677">
    <property type="term" value="F:DNA binding"/>
    <property type="evidence" value="ECO:0007669"/>
    <property type="project" value="UniProtKB-KW"/>
</dbReference>
<dbReference type="InterPro" id="IPR039425">
    <property type="entry name" value="RNA_pol_sigma-70-like"/>
</dbReference>
<sequence length="311" mass="35542">MEQTTTISNQLVDDARSVKNSFDALVSEFSNDLWNYCKYITGSAWDGEDLFQETLIKSFGLLPQRWSEITDKKYYLFRMATNTWLDQCRKRNREIGMLNETSEAHYEFSDKLALQEILISLDSHLPPKQTAAFLLMDVFRFSAEEAAGIVRSTPGGIYAAVQRARRKIESLDFMNVKTKGEFQLNPTIKAYLEAFNTGDLDKMLSLFSDQAHNEAFSGFQEFSKEEMVKGSLRFGLPGHSAKEFILWGKPVIVVLAEGEHGPEIHDIQIQEVENGKIVAHHSYFFRKEFIMAAAKELGYQPQLIKPPVDWS</sequence>
<dbReference type="Pfam" id="PF04542">
    <property type="entry name" value="Sigma70_r2"/>
    <property type="match status" value="1"/>
</dbReference>
<name>A0A370G0C8_9BACI</name>
<dbReference type="PANTHER" id="PTHR43133:SF8">
    <property type="entry name" value="RNA POLYMERASE SIGMA FACTOR HI_1459-RELATED"/>
    <property type="match status" value="1"/>
</dbReference>
<evidence type="ECO:0000259" key="7">
    <source>
        <dbReference type="Pfam" id="PF04542"/>
    </source>
</evidence>
<dbReference type="InterPro" id="IPR036388">
    <property type="entry name" value="WH-like_DNA-bd_sf"/>
</dbReference>
<feature type="domain" description="RNA polymerase sigma-70 region 2" evidence="7">
    <location>
        <begin position="25"/>
        <end position="93"/>
    </location>
</feature>
<evidence type="ECO:0000256" key="6">
    <source>
        <dbReference type="ARBA" id="ARBA00023163"/>
    </source>
</evidence>
<dbReference type="InterPro" id="IPR007627">
    <property type="entry name" value="RNA_pol_sigma70_r2"/>
</dbReference>
<dbReference type="SUPFAM" id="SSF54427">
    <property type="entry name" value="NTF2-like"/>
    <property type="match status" value="1"/>
</dbReference>
<dbReference type="InterPro" id="IPR013249">
    <property type="entry name" value="RNA_pol_sigma70_r4_t2"/>
</dbReference>
<dbReference type="GO" id="GO:0016987">
    <property type="term" value="F:sigma factor activity"/>
    <property type="evidence" value="ECO:0007669"/>
    <property type="project" value="UniProtKB-KW"/>
</dbReference>
<evidence type="ECO:0000313" key="10">
    <source>
        <dbReference type="Proteomes" id="UP000255326"/>
    </source>
</evidence>
<comment type="similarity">
    <text evidence="1">Belongs to the sigma-70 factor family. ECF subfamily.</text>
</comment>
<dbReference type="Proteomes" id="UP000255326">
    <property type="component" value="Unassembled WGS sequence"/>
</dbReference>
<dbReference type="NCBIfam" id="TIGR02937">
    <property type="entry name" value="sigma70-ECF"/>
    <property type="match status" value="1"/>
</dbReference>
<keyword evidence="3" id="KW-0805">Transcription regulation</keyword>
<dbReference type="PANTHER" id="PTHR43133">
    <property type="entry name" value="RNA POLYMERASE ECF-TYPE SIGMA FACTO"/>
    <property type="match status" value="1"/>
</dbReference>
<dbReference type="Gene3D" id="1.10.10.10">
    <property type="entry name" value="Winged helix-like DNA-binding domain superfamily/Winged helix DNA-binding domain"/>
    <property type="match status" value="1"/>
</dbReference>
<evidence type="ECO:0000256" key="3">
    <source>
        <dbReference type="ARBA" id="ARBA00023015"/>
    </source>
</evidence>
<organism evidence="9 10">
    <name type="scientific">Falsibacillus pallidus</name>
    <dbReference type="NCBI Taxonomy" id="493781"/>
    <lineage>
        <taxon>Bacteria</taxon>
        <taxon>Bacillati</taxon>
        <taxon>Bacillota</taxon>
        <taxon>Bacilli</taxon>
        <taxon>Bacillales</taxon>
        <taxon>Bacillaceae</taxon>
        <taxon>Falsibacillus</taxon>
    </lineage>
</organism>
<dbReference type="AlphaFoldDB" id="A0A370G0C8"/>
<evidence type="ECO:0000313" key="9">
    <source>
        <dbReference type="EMBL" id="RDI36456.1"/>
    </source>
</evidence>
<dbReference type="EMBL" id="QQAY01000030">
    <property type="protein sequence ID" value="RDI36456.1"/>
    <property type="molecule type" value="Genomic_DNA"/>
</dbReference>
<dbReference type="InterPro" id="IPR032710">
    <property type="entry name" value="NTF2-like_dom_sf"/>
</dbReference>
<accession>A0A370G0C8</accession>
<comment type="subunit">
    <text evidence="2">Interacts transiently with the RNA polymerase catalytic core formed by RpoA, RpoB, RpoC and RpoZ (2 alpha, 1 beta, 1 beta' and 1 omega subunit) to form the RNA polymerase holoenzyme that can initiate transcription.</text>
</comment>
<dbReference type="GO" id="GO:0006352">
    <property type="term" value="P:DNA-templated transcription initiation"/>
    <property type="evidence" value="ECO:0007669"/>
    <property type="project" value="InterPro"/>
</dbReference>
<dbReference type="RefSeq" id="WP_114747391.1">
    <property type="nucleotide sequence ID" value="NZ_QQAY01000030.1"/>
</dbReference>
<evidence type="ECO:0000256" key="2">
    <source>
        <dbReference type="ARBA" id="ARBA00011344"/>
    </source>
</evidence>
<dbReference type="Pfam" id="PF08281">
    <property type="entry name" value="Sigma70_r4_2"/>
    <property type="match status" value="1"/>
</dbReference>
<gene>
    <name evidence="9" type="ORF">DFR59_13013</name>
</gene>
<dbReference type="InterPro" id="IPR014284">
    <property type="entry name" value="RNA_pol_sigma-70_dom"/>
</dbReference>